<dbReference type="EMBL" id="JBHSDK010000017">
    <property type="protein sequence ID" value="MFC4336226.1"/>
    <property type="molecule type" value="Genomic_DNA"/>
</dbReference>
<feature type="transmembrane region" description="Helical" evidence="2">
    <location>
        <begin position="82"/>
        <end position="104"/>
    </location>
</feature>
<feature type="compositionally biased region" description="Acidic residues" evidence="1">
    <location>
        <begin position="14"/>
        <end position="23"/>
    </location>
</feature>
<keyword evidence="4" id="KW-1185">Reference proteome</keyword>
<protein>
    <submittedName>
        <fullName evidence="3">DUF4190 domain-containing protein</fullName>
    </submittedName>
</protein>
<sequence length="116" mass="11808">MSFDPQNDQYAAPEDIDGEAEEFDSAPKQTNAAAITGLVCGICSVVFVCIPLLGFLTSVVAIVSSGIGLSEANKGKAPQRGLAVAGLTVGICALVLIILVLTVVDLLNDLVPPGPV</sequence>
<proteinExistence type="predicted"/>
<gene>
    <name evidence="3" type="ORF">ACFPET_13545</name>
</gene>
<accession>A0ABV8TZH4</accession>
<keyword evidence="2" id="KW-1133">Transmembrane helix</keyword>
<keyword evidence="2" id="KW-0812">Transmembrane</keyword>
<feature type="region of interest" description="Disordered" evidence="1">
    <location>
        <begin position="1"/>
        <end position="23"/>
    </location>
</feature>
<evidence type="ECO:0000313" key="3">
    <source>
        <dbReference type="EMBL" id="MFC4336226.1"/>
    </source>
</evidence>
<keyword evidence="2" id="KW-0472">Membrane</keyword>
<evidence type="ECO:0000256" key="1">
    <source>
        <dbReference type="SAM" id="MobiDB-lite"/>
    </source>
</evidence>
<feature type="transmembrane region" description="Helical" evidence="2">
    <location>
        <begin position="32"/>
        <end position="62"/>
    </location>
</feature>
<dbReference type="Proteomes" id="UP001595823">
    <property type="component" value="Unassembled WGS sequence"/>
</dbReference>
<evidence type="ECO:0000256" key="2">
    <source>
        <dbReference type="SAM" id="Phobius"/>
    </source>
</evidence>
<name>A0ABV8TZH4_9ACTN</name>
<comment type="caution">
    <text evidence="3">The sequence shown here is derived from an EMBL/GenBank/DDBJ whole genome shotgun (WGS) entry which is preliminary data.</text>
</comment>
<reference evidence="4" key="1">
    <citation type="journal article" date="2019" name="Int. J. Syst. Evol. Microbiol.">
        <title>The Global Catalogue of Microorganisms (GCM) 10K type strain sequencing project: providing services to taxonomists for standard genome sequencing and annotation.</title>
        <authorList>
            <consortium name="The Broad Institute Genomics Platform"/>
            <consortium name="The Broad Institute Genome Sequencing Center for Infectious Disease"/>
            <person name="Wu L."/>
            <person name="Ma J."/>
        </authorList>
    </citation>
    <scope>NUCLEOTIDE SEQUENCE [LARGE SCALE GENOMIC DNA]</scope>
    <source>
        <strain evidence="4">IBRC-M 10908</strain>
    </source>
</reference>
<dbReference type="RefSeq" id="WP_380621907.1">
    <property type="nucleotide sequence ID" value="NZ_JBHSDK010000017.1"/>
</dbReference>
<evidence type="ECO:0000313" key="4">
    <source>
        <dbReference type="Proteomes" id="UP001595823"/>
    </source>
</evidence>
<organism evidence="3 4">
    <name type="scientific">Salininema proteolyticum</name>
    <dbReference type="NCBI Taxonomy" id="1607685"/>
    <lineage>
        <taxon>Bacteria</taxon>
        <taxon>Bacillati</taxon>
        <taxon>Actinomycetota</taxon>
        <taxon>Actinomycetes</taxon>
        <taxon>Glycomycetales</taxon>
        <taxon>Glycomycetaceae</taxon>
        <taxon>Salininema</taxon>
    </lineage>
</organism>